<gene>
    <name evidence="4" type="ORF">WJX72_009221</name>
</gene>
<dbReference type="Gene3D" id="3.40.50.300">
    <property type="entry name" value="P-loop containing nucleotide triphosphate hydrolases"/>
    <property type="match status" value="1"/>
</dbReference>
<dbReference type="Proteomes" id="UP001489004">
    <property type="component" value="Unassembled WGS sequence"/>
</dbReference>
<dbReference type="GO" id="GO:0016887">
    <property type="term" value="F:ATP hydrolysis activity"/>
    <property type="evidence" value="ECO:0007669"/>
    <property type="project" value="InterPro"/>
</dbReference>
<dbReference type="SUPFAM" id="SSF52540">
    <property type="entry name" value="P-loop containing nucleoside triphosphate hydrolases"/>
    <property type="match status" value="1"/>
</dbReference>
<dbReference type="PANTHER" id="PTHR23389:SF6">
    <property type="entry name" value="REPLICATION FACTOR C SUBUNIT 1"/>
    <property type="match status" value="1"/>
</dbReference>
<feature type="compositionally biased region" description="Polar residues" evidence="2">
    <location>
        <begin position="24"/>
        <end position="33"/>
    </location>
</feature>
<dbReference type="GO" id="GO:0003677">
    <property type="term" value="F:DNA binding"/>
    <property type="evidence" value="ECO:0007669"/>
    <property type="project" value="TreeGrafter"/>
</dbReference>
<dbReference type="Pfam" id="PF00004">
    <property type="entry name" value="AAA"/>
    <property type="match status" value="1"/>
</dbReference>
<dbReference type="GO" id="GO:0005634">
    <property type="term" value="C:nucleus"/>
    <property type="evidence" value="ECO:0007669"/>
    <property type="project" value="TreeGrafter"/>
</dbReference>
<dbReference type="EMBL" id="JALJOR010000008">
    <property type="protein sequence ID" value="KAK9813112.1"/>
    <property type="molecule type" value="Genomic_DNA"/>
</dbReference>
<feature type="domain" description="ATPase AAA-type core" evidence="3">
    <location>
        <begin position="272"/>
        <end position="369"/>
    </location>
</feature>
<dbReference type="GO" id="GO:0005524">
    <property type="term" value="F:ATP binding"/>
    <property type="evidence" value="ECO:0007669"/>
    <property type="project" value="InterPro"/>
</dbReference>
<comment type="caution">
    <text evidence="4">The sequence shown here is derived from an EMBL/GenBank/DDBJ whole genome shotgun (WGS) entry which is preliminary data.</text>
</comment>
<keyword evidence="1" id="KW-0235">DNA replication</keyword>
<protein>
    <recommendedName>
        <fullName evidence="3">ATPase AAA-type core domain-containing protein</fullName>
    </recommendedName>
</protein>
<keyword evidence="5" id="KW-1185">Reference proteome</keyword>
<sequence>MHSFTLDQDLDESASPPGRAVRNRSVTPSQNPQDVRPAESPSAANPFADLHPLFAASRKRNWQGLVKSKAQAAVPAAVSLVLPPAPPLPPLHVTQASTPAQVAACTLKPAAPAANCASLLAQLAHQLPAAASKTQPGAQPAASSFAGNLHALQQDLLALREATASSALASVSGQPDGKADEGQWLWTEKYRPTAAKQVCGGAADAAGLLRDWLQRWRRNIMQADCSMLDAHGLPAMRSCPMSSDSDSDADFQVPLGTNEDRCAASGGSVAWLHGPVGCGKSAAVFAAAQEAGFQLLEVNSSCERSGASLTRLIGEATQSARLVRNMDVSEAAPRQAVLTALVFEEIDSLSDDNKGFVSALANMAAGSKIPIVLVSNAADLSTLLCPLVGLEVALGRPPGPALRRLLALICSAEGSPLPLSVIDAIVLESQGDIRRAVLAAQLHSQSWHRVARLVPAGQDLGLASYSAVPSLGSSEQVASPPGATCLARQPLPHLSACLETLSAWDLLLGLHLHERSRSTVLQLDLDGSYGARAVVWEAWRESAVRLTPSIGEMGGHISLRKPVLKAEDMLRSALPATTSAVLTRGAVNALDRLACLMVMAQLENDRRQNEAVARPGRRSRRCFHHYLESSMYGLPSSFVDRLQASALLRAVGSVQPLE</sequence>
<dbReference type="PANTHER" id="PTHR23389">
    <property type="entry name" value="CHROMOSOME TRANSMISSION FIDELITY FACTOR 18"/>
    <property type="match status" value="1"/>
</dbReference>
<dbReference type="InterPro" id="IPR027417">
    <property type="entry name" value="P-loop_NTPase"/>
</dbReference>
<evidence type="ECO:0000259" key="3">
    <source>
        <dbReference type="Pfam" id="PF00004"/>
    </source>
</evidence>
<dbReference type="AlphaFoldDB" id="A0AAW1PXJ4"/>
<reference evidence="4 5" key="1">
    <citation type="journal article" date="2024" name="Nat. Commun.">
        <title>Phylogenomics reveals the evolutionary origins of lichenization in chlorophyte algae.</title>
        <authorList>
            <person name="Puginier C."/>
            <person name="Libourel C."/>
            <person name="Otte J."/>
            <person name="Skaloud P."/>
            <person name="Haon M."/>
            <person name="Grisel S."/>
            <person name="Petersen M."/>
            <person name="Berrin J.G."/>
            <person name="Delaux P.M."/>
            <person name="Dal Grande F."/>
            <person name="Keller J."/>
        </authorList>
    </citation>
    <scope>NUCLEOTIDE SEQUENCE [LARGE SCALE GENOMIC DNA]</scope>
    <source>
        <strain evidence="4 5">SAG 2043</strain>
    </source>
</reference>
<accession>A0AAW1PXJ4</accession>
<evidence type="ECO:0000256" key="1">
    <source>
        <dbReference type="ARBA" id="ARBA00022705"/>
    </source>
</evidence>
<name>A0AAW1PXJ4_9CHLO</name>
<dbReference type="InterPro" id="IPR003959">
    <property type="entry name" value="ATPase_AAA_core"/>
</dbReference>
<evidence type="ECO:0000313" key="5">
    <source>
        <dbReference type="Proteomes" id="UP001489004"/>
    </source>
</evidence>
<organism evidence="4 5">
    <name type="scientific">[Myrmecia] bisecta</name>
    <dbReference type="NCBI Taxonomy" id="41462"/>
    <lineage>
        <taxon>Eukaryota</taxon>
        <taxon>Viridiplantae</taxon>
        <taxon>Chlorophyta</taxon>
        <taxon>core chlorophytes</taxon>
        <taxon>Trebouxiophyceae</taxon>
        <taxon>Trebouxiales</taxon>
        <taxon>Trebouxiaceae</taxon>
        <taxon>Myrmecia</taxon>
    </lineage>
</organism>
<evidence type="ECO:0000313" key="4">
    <source>
        <dbReference type="EMBL" id="KAK9813112.1"/>
    </source>
</evidence>
<proteinExistence type="predicted"/>
<feature type="region of interest" description="Disordered" evidence="2">
    <location>
        <begin position="1"/>
        <end position="46"/>
    </location>
</feature>
<dbReference type="GO" id="GO:0006260">
    <property type="term" value="P:DNA replication"/>
    <property type="evidence" value="ECO:0007669"/>
    <property type="project" value="UniProtKB-KW"/>
</dbReference>
<evidence type="ECO:0000256" key="2">
    <source>
        <dbReference type="SAM" id="MobiDB-lite"/>
    </source>
</evidence>